<dbReference type="InterPro" id="IPR041698">
    <property type="entry name" value="Methyltransf_25"/>
</dbReference>
<feature type="domain" description="Carrier" evidence="4">
    <location>
        <begin position="2007"/>
        <end position="2082"/>
    </location>
</feature>
<feature type="domain" description="Carrier" evidence="4">
    <location>
        <begin position="3424"/>
        <end position="3499"/>
    </location>
</feature>
<dbReference type="CDD" id="cd05930">
    <property type="entry name" value="A_NRPS"/>
    <property type="match status" value="5"/>
</dbReference>
<dbReference type="InterPro" id="IPR000873">
    <property type="entry name" value="AMP-dep_synth/lig_dom"/>
</dbReference>
<dbReference type="Gene3D" id="3.30.300.30">
    <property type="match status" value="8"/>
</dbReference>
<evidence type="ECO:0000256" key="2">
    <source>
        <dbReference type="ARBA" id="ARBA00022450"/>
    </source>
</evidence>
<dbReference type="InterPro" id="IPR045851">
    <property type="entry name" value="AMP-bd_C_sf"/>
</dbReference>
<dbReference type="InterPro" id="IPR023213">
    <property type="entry name" value="CAT-like_dom_sf"/>
</dbReference>
<dbReference type="InterPro" id="IPR029063">
    <property type="entry name" value="SAM-dependent_MTases_sf"/>
</dbReference>
<dbReference type="InterPro" id="IPR036736">
    <property type="entry name" value="ACP-like_sf"/>
</dbReference>
<proteinExistence type="predicted"/>
<dbReference type="Gene3D" id="3.30.559.30">
    <property type="entry name" value="Nonribosomal peptide synthetase, condensation domain"/>
    <property type="match status" value="6"/>
</dbReference>
<evidence type="ECO:0000313" key="6">
    <source>
        <dbReference type="Proteomes" id="UP001560573"/>
    </source>
</evidence>
<evidence type="ECO:0000313" key="5">
    <source>
        <dbReference type="EMBL" id="MEX6690965.1"/>
    </source>
</evidence>
<gene>
    <name evidence="5" type="ORF">QTN47_25880</name>
</gene>
<dbReference type="Gene3D" id="3.40.50.150">
    <property type="entry name" value="Vaccinia Virus protein VP39"/>
    <property type="match status" value="2"/>
</dbReference>
<protein>
    <submittedName>
        <fullName evidence="5">Non-ribosomal peptide synthase/polyketide synthase</fullName>
    </submittedName>
</protein>
<dbReference type="PANTHER" id="PTHR45527">
    <property type="entry name" value="NONRIBOSOMAL PEPTIDE SYNTHETASE"/>
    <property type="match status" value="1"/>
</dbReference>
<keyword evidence="3" id="KW-0597">Phosphoprotein</keyword>
<dbReference type="Gene3D" id="3.30.559.10">
    <property type="entry name" value="Chloramphenicol acetyltransferase-like domain"/>
    <property type="match status" value="6"/>
</dbReference>
<dbReference type="NCBIfam" id="NF003417">
    <property type="entry name" value="PRK04813.1"/>
    <property type="match status" value="8"/>
</dbReference>
<reference evidence="5 6" key="1">
    <citation type="submission" date="2023-07" db="EMBL/GenBank/DDBJ databases">
        <authorList>
            <person name="Lian W.-H."/>
        </authorList>
    </citation>
    <scope>NUCLEOTIDE SEQUENCE [LARGE SCALE GENOMIC DNA]</scope>
    <source>
        <strain evidence="5 6">SYSU DXS3180</strain>
    </source>
</reference>
<dbReference type="NCBIfam" id="TIGR01733">
    <property type="entry name" value="AA-adenyl-dom"/>
    <property type="match status" value="6"/>
</dbReference>
<dbReference type="Pfam" id="PF00550">
    <property type="entry name" value="PP-binding"/>
    <property type="match status" value="5"/>
</dbReference>
<organism evidence="5 6">
    <name type="scientific">Danxiaibacter flavus</name>
    <dbReference type="NCBI Taxonomy" id="3049108"/>
    <lineage>
        <taxon>Bacteria</taxon>
        <taxon>Pseudomonadati</taxon>
        <taxon>Bacteroidota</taxon>
        <taxon>Chitinophagia</taxon>
        <taxon>Chitinophagales</taxon>
        <taxon>Chitinophagaceae</taxon>
        <taxon>Danxiaibacter</taxon>
    </lineage>
</organism>
<evidence type="ECO:0000256" key="1">
    <source>
        <dbReference type="ARBA" id="ARBA00001957"/>
    </source>
</evidence>
<feature type="domain" description="Carrier" evidence="4">
    <location>
        <begin position="963"/>
        <end position="1038"/>
    </location>
</feature>
<dbReference type="NCBIfam" id="NF004282">
    <property type="entry name" value="PRK05691.1"/>
    <property type="match status" value="8"/>
</dbReference>
<feature type="domain" description="Carrier" evidence="4">
    <location>
        <begin position="5533"/>
        <end position="5608"/>
    </location>
</feature>
<comment type="caution">
    <text evidence="5">The sequence shown here is derived from an EMBL/GenBank/DDBJ whole genome shotgun (WGS) entry which is preliminary data.</text>
</comment>
<dbReference type="EMBL" id="JAULBC010000011">
    <property type="protein sequence ID" value="MEX6690965.1"/>
    <property type="molecule type" value="Genomic_DNA"/>
</dbReference>
<dbReference type="Gene3D" id="1.10.1200.10">
    <property type="entry name" value="ACP-like"/>
    <property type="match status" value="5"/>
</dbReference>
<dbReference type="PROSITE" id="PS00012">
    <property type="entry name" value="PHOSPHOPANTETHEINE"/>
    <property type="match status" value="3"/>
</dbReference>
<dbReference type="SMART" id="SM00823">
    <property type="entry name" value="PKS_PP"/>
    <property type="match status" value="4"/>
</dbReference>
<dbReference type="CDD" id="cd02440">
    <property type="entry name" value="AdoMet_MTases"/>
    <property type="match status" value="2"/>
</dbReference>
<dbReference type="CDD" id="cd12117">
    <property type="entry name" value="A_NRPS_Srf_like"/>
    <property type="match status" value="1"/>
</dbReference>
<sequence>MTNANFPLHPSQQDVYWDQIINTRSTHYNIGGCLKLKGLLDKGNLLKAITSAPAVFDTFKMRFQLNDLDSVCYFDDSFDSLEVPEIDFSGYSNPEERARAWVQEQFNTPFSIQKENFLFEHALLRIEDNEHWLFHRYHHFITDGFGFAVWLQYLAQKYTSLRTGNDFIVEYPGYRDVIINEKKYADSSVYAADKKYWTERIQEKPQQLLKTKYKSLPGSEKHSSTYLVRLNEARQNTLQEIKRETGYGLQQLTIAALLIYFGKTSDKTSFVFGSSVHKRNSKHLRNIMGMFSGLLPYHATFQPGMTLIDLLKEISIQQKKDYRHQNFLVSDIIRHFKINFTHEYLCEVVINYEQLDFSLDFGSDVQATIEKYSSFHERYPLDICWQDYGKQQPLSLRFNFRNEYFLQSEIELLAQRLLFIFEQMPLSLNKSIGSIDIIPATEKQQLLVAFNATKKDYPADKTLIDLFQQQVSKTPAATAVVFQDEVLTFEQLNDRANQLAHYLLKKQVKKETLVAICLERSFELIISVLGILKAGPAYVPVDPAYPKERIDYILSDTQAPIILTSSSCESKLPANSSATIVQLDREWRGILKEPSINPESNSRPENLAYVIYTSGSTGVPKGVMIEHKSVVNLITAQSACFGITEDERILLFSNYCFDASVEQMFLALLNGVPLVLFPEGLQLEPASFGLFLQSNHITHLHATPAFIENVPLVAYECLKRVIAGGDICKTDLADKWKNKVRFYNEYGPTETTVTSIEFLDDGERMNNSHLLSLGRPLANTEVYVLDNDQRLVPIGTPGEICISGAGLARGYLNRPELTAEKFIRHPFHQDKKLYRTGDIGCWNTNGCIEFLGRQDEQLKIRGYRIEPGEIEAVLQQSGLVQECVIVGKDDTEGYKQLVGYVVVKGELDSACLVAYLEHKLPRYMIPHLWVKLDRLPLTSTGKINRKALPDIEPAQMLSNVYVAPRNYMEKKLAEIWQELLCIDNIGVYDNFFELGGHSLIAFRMASAIRKELAIEAAIKELFAKPTIDLFAKYLQQQKNDLRLLQIEPQERPDCVPLSFAQERLWFIHRLQGSTQYHMPAVLRLQGKLDVKALGYALESIVNRHEILKTVIVEKEGKPYQYISEQQWRLDIVGDFPGNGDNDELNRFIDSFISRPFDLETEHMLRACLIAMTGEFHILVLVLHHIAADGWSVSVLVREVMEFYEASIEDRPVQLSALHIQYADYAVWQRKHMKEGMPDEGVSYWKEKLQGVKMLDLPTDYIRPAVQNTQGALVHYTLSNELTISLKKIASQNSSTLYITLLAAFKILLYRYSGQTDICIGTAIAGRKQQELETLIGFFVNTLALRDVVDANTSFVDFLQQVKHTVLDAFKHQDIPFEKVVDAVVEERELSKSPLVQILFTLQNTPVIPELHLGEVQVSIEDRQRTTAQFDINFTIIETIDGIRWSVEYRTDLFKEPTICSMLVHYEQLLNAIVQDTGKAIGDLRIITKDEEHQLLHEFNNAAVDYPKDKTIIDLFALQVRRKPAGIALICGEGQLNYEMLNQRANQLAGYLQQKGVELRSNVGLLATRGIEMIVGILGILKTGAAYVPLNIDYPGERLKYIIQDAGLRHIVCTDCEMAYSKGLGFCDCIDINDSLAFPGYEVNHTTDSCAYIMYTSGTTGHPKGIAISHKNVVKLVSDSGCIAVEENDRMLQWSNYSFDGSVYEIFGSLLQGATLCLVKDAFASDVYELANLIKTEQITICFITTALFNKFIDIDPLVFCSLRKVLFGGEMVSCSHVSRALSAMGPDKLVHVYGPTECTVFTTCYPINMLNGENTVPIGRPLSNTNIYITDERLALVPPGMCGEICIAGDGLAMGYLNQAGMSAEKFIQNRFGNGRLYRSGDLGRWDADGNIEFLGRVDDQVKIRGYRIEPGEVEAVVLQTEWVSQCTVIAKEDNNGHKRLVGYVVAKASFNVEQLTAFLKERLPGYMIPSLWIEIETMPLTSHGKIDKKALPDAPAPQSFTGVFVAPHTETEQVLAAIWQKVLGVEQVGIHDNFFELGGDSILAVSLVSQINQCWDKAVGIQDVFELQTVASLARHITQTPGKLQYGWDEAKREVEGIEDTILGDSNLSVFLPDDWQCIYPMSDIEKGMLYYTFFNEGAGIYHEQVFSHVSGITLDTELFKKAFLLLVEKHESLRSSFHFNTFNTPVQIVHNTAQENISYRDLSHLDLEAQKEFLELFLEEDRQTSFEITKPGLWRITIFELSEKEYTICWSLLHAIIDGWSAASLLNELSHVYFKLKENCSYKPEPLRATLKDYITDQFRYKKDLTVKDFWVRYLDGYSRTDLPFAKGVNVLGQKHFQTATFIVDGELGKGLEKLSNKLQIHVKDVYLAAFMYLLKITNYSDDILAGLVTHGRPEVVDGEMIIGCFLNTVPFRYQFQQDETPEMLLLSINKKARELKAYDRLSLFEIMETTVGKTAYENPFFDVIFNYIDFYVLDEMRKEFSIREPLVDMSTMTNTSLDLTIQKVNGGHQVIFNFLDQVFERTDVDRLTVYYRKILDSFIKHASSPLRIDAILAPSETHMLLNVFNDTKRDYSFGKTLVDLLEEQVLLTPENTAVKFENQKLTYSQLNERANQVAYYLAEKGVKKETLVLVLVERSLEMVIGMLAILKAGGAYVPIDPDYPAERVRFILKDTNATIMLGHIHYKDLLEDYTLEIVDLKNEEHFISKKPCTNPANSIDPSQLVYVVYTSGSTGKPKGVMIENRSVVNYLSAFREYFSIAGEDKILQQFSVSFDMMVEQVFLALISGACLIVLKDGRDLNSLKEKIESNDATILSATPSMINWLNKELLTTGNLRYLISGGDTLYASHIDNLFDKITIVNGYGPSETTVAVSFHNIKELSGASLIGKPVPNTSVYILDKNQQLLPSGAIGEICVGGVQVARGYLNLAKETRTKFIEDPFSNDDKRKLFRTGDIGRWLHDGTLEFLGRLDEQVQVRGYRVEPAEIEIVLQQNELVSNAVVVTREDEPGDLRLAAYIVLKATGPSLLWPSVGEYPIYDDLLYYALTHDETRNDEYRYAFSQLVKDKSVLDIGTGKDAILARLCIEAGAKIVYAVESDFEAFEHAKQTVCNLHLEDNIVVILGDVLNATIGELVDVCVSEIIGTIGGSEGANVILNNARRFLKEDGRMIPQRCLTRMAAITFPDNLYDHPVFDKAAGFYADKIFDQLGAGTAIRLCIKNLPHANIISTDAIVEDLNFNSPNDEEYENEFVIEITKNARFDGLLFWINLFPLEDRLINSLNGDTNWLPVYFPLFYPGIEVQKGDYVQGKFVVRLSANNVNPDYSVQGTLIQKKGTSTDFGYNSFYQPACPTKNAFYLKLFQSINKATEPESGSDLVEMLRRHLGKRLPAYMVPDYFHFLETLPLTKNGKIDKKALPVPDRHFNKRYLAPETLTQEKLINIWQQLLEVERIGIGDDFFALGGNSLTAVRVIALVRSELQTEIAIRDLFAFPTIESLSKHLQSQNRTLLLPSIQVQDRPHLLPLSFAQERLWFIDKLQGSIQYHMQAVLRVNGNIDAIALENALQSVIARHEILRTVICEDNGQPWQLVRNNEEWRLQIIANPLYKESPDSLKQCIRQIVDEPFDLSADYMIRASLIPLEQEESIIVLVIHHIASDGWSLSVLMKEVAGLYSAYLMKRKPDLSCLPIQYSDYALWQRQYLEGEILHRQLEYWKKKLSDAPVLQLRTDYPRPPVHTARGKMLHCTINKILCDQLEAFSLKEGVTLFMTLLATFKVLMYRYTGQADISIGTPVAGRRQLELENMIGLFVNTIVVRSEVNDQMTFALLLRQLKQTILEAFEYQDAPFEKVVEAVVEDRDLSRNPLVQILFVLQNTPEIPQFQLGDTRLSIEEHAHGTTPFDISVSIEKNTDGLQCYVQYCTDLYASGTIESMFSHYEQLLKAITQNSYQTIASLQMLTGDEERQLLYDFNNTAIQCPVNLTVVDMFEQQVLKDPDAIAVVFGEYKLTYKQLNERSNQLAHYLRKKGVREEVLVPICIERSPEMIIGLIGILKAGGAYVPFDPEYPQERINYMLSDISASVVITSERSKEKLLSTANLDIIELDQNDAVAEQPAGNPSKITDSTNLTFVLYTSGSTGRPKGVLMPCSNLVNLLLWQEQQFSNKYRHVLQFASLNFDVSFQEIFSTLCFGGSLYLIDNDLRRDTPGLVKFIKAYGITHLFMPYGALKNLAEQVCLFHENSLPIEEVIVAGEQLKLTEDICQLVNKDRIKLVNQYGPTEAHVVTSYAIDVDHPSSSSLPPIGKPIYNTSIYMLRNARELLPIGVAGEICIAGECVARGYLNNNKLTAEKFVENPFGGGRLYRTGDLGRWLEDGNIEYLGRIDDQVKIRGYRVEPGEIESVILQSNLASQCVVLAKENGQGFQQLLCYVVPKTPFDKTKVVEYLKSKLPDYMIPANWIILEKLPVTANGKINKKALPDPDGDSLFHNRYEAPETDLQQVLANLWQELLGVDKIGILDNFFSLGGHSLIAVRVIAGIRRLLQVEVAIKDLFIHPTIKELAECIQVQNKEQLIPVIKKTQHTGNIPLSFSQERIWFIDQLQGSVQYHLPAVLRLKGKINVPALNHALQCIVNRHEVLRTVFLDDGGIPYQHVLQQNSWHLDIADEHLCLEHNQNVQDYINGLISQPFDLATEHMLRAHLIALNENEHILVVILHHIASDGWSLSVLVKEITELYDAYEQKRRPQLSELPVQYADYALWQRDYLQGDLLDKRLQYWKDRLQGVGMLALRCDFPRPAMQSTRGAAVEHIIDHQLTEQLKQVALEHDCTLFMVMLAAFKVLLFRYSGQTDICVGTPVAGRRQQELEGLIGFFVNMLPLRTEINAGMTCIELLQQVRQTTIEAYEHQDAPFEKIVDALVNERDITRAPLVQVLFVLQNTPTVPQLHLGDLQLSWEPSAHQTTLFDLTVGVIETGGELHISTEYCTDLFRENTIRQLLMHYEQLLRAMTNYDDRPIYQLPLLTKQEEHQLLYDFNNTEVAYPEDKTIIDLFEEQVKKTPGNIAVMYEEEVLTYQQLNERSNQLAWYLRSRGVKEETLVPVCIERGLAMIIGILGILKAGGAYVPIDPEYPQERIKYMLQDTAATIVVSSRKSWNSLKDSEEIRIIELEQEASDIAQQPVINLNNGPEATNLAYVIYTSGSTGKPKGVMIEHRNVVRLFFNQLPLYDFDENDVWSMFHSFCFDFSVWEMFGALLFGGRLVIVPSLISKDAIRFAELLIKEKVTILNQTPSAFYVLQDYLVHKPTEVALRYIIFGGEALNPTRLQPSRELSRNCRFINMYGITETTVHVTFQLVETAHILAGSNSIGRPIPTLSIYILDELRQLVPIGVAGEICVAGAGLARGYLNRRQLTEEKFVQHPYGAGRIYLSGDQGRWLPDGTIEYCGRRDDQVKIRGYRIEPGEIESALLQSELVSQCVVIANEDIQGHKKLTGYVVAKGIFNRESIMAYLQSRLPSYMVPSLLIELDSLPLTSNGKVDKKALPVADGTLQLSGQYVAPRNEAEEQLAAIWQELLGIEKISIHDNFFELGGHSLTATRVVAFVRERMQVEIAIKDLFLHPTIENLAASLYSRKQALLLPVIRHDIRPDHIPLSFAQERLWFIHLLQGSIQYHMPVVLRLKGKLNEGALNYALKEIIHRHEILRTIIKEEEGKAYQFIQQEECWQLNKTDNFKYGKDVQELNHYIEKLVSKPFDLDKDYMLRADLITLEDDECLLVIVMHHIASDGWSLSVLAKEIEQLYAFSEGKATERPALPIQYADYAIWQRKYLDGEMLNLQLRYWKNKLNGVATLQLPANFSRPVDYSPRGNALYFSWDKLFVEQLKEFSLEHYVTLFMTLLAAFKLLLYRYTGQPDICVGTPIAGRRQLDLEQLIGFFVNTLALRDHVSGEMSFIDLLQQVKQTTLEAYEHQDAPFEKVVEAVVVERDLGRNPLVQVLFVLQNVPEVPGLQLEEATLINEEFDLPTAKFDLTFTVMEIPEGIKGSVEFSTDLYNAETISGMLRHFEQLLHAVIEAPGKKIALQTLLSPSEEEQLLNVFNDPSVQLKDETFVTLFEQQAQNTPDNISVIYKLEQLTYKELNERSNQLAHCLRNKGVKSEMPVPVCLENSPGLIIAIIGIFKAGGSYVPVDPELPSERLNYIIKDTSASIIICNAATKTKLGEIVSNLIVLDQEWSLNGCDYPIDNPPIDVHGKHLAYIMYTSGSTGKPKGVMVNHNSLINYLQNSKTTYISSDSDYAGSFVHLSSTFDASLTAILMPLLHGRLSVISSQSSVNVFNDSNLLKYAPYDFIKITPAHLVFLNEFFKHANRQLLTKKLVIGGEALHLNQLRDLKNSNIDIEIVNEYGPTEATVGCSTYTLQLSQINEKQGGAIPIGKPIDNTQIYILDTYCQLVPVGVFGELYIAGAGLARGYLNNEALTSEKFILNPFGEGYLYRTGDWGRYLVNGDIEYLGRTDQQVKVSGYRIELGEIENVLLEYQPVKQCVMLTKEDDVHKQLIGYYVTDRNVTSMKEHTLYENHINNWKEVYKLEYGKITDDKINDPEFNTIGWMDSFTGRSIPADQMKEWLRDIMDVIFEQRPQNVLEIGCGTGMIYYQLAGKIKKYIGTDFSAACIDEIRQRISEQQKEYGVTKLFVCAAHEVSLKEERVDTVILNSVIQYFPGEDYLTEIIEKCIDHLQGKGCIVIGDIRDNHLQKLFNVRLQIQKLQKSVRVRDLIWSAKQRMLDEQELCLSPGYFHKLQSLYPVITHIDLLAKQAFCDNELTAYRYTAVICVDIEKSEFEPQWQEWGSLDNSDIINQIDKGLPVLAFANVPNPRLKYEMRLQQALYDTSLNTIQELENNVDLKTGDKVDPDQVLKHAKAKGYSYKLFKAEDPLYLNIFLHTGSFNGYVRQPYLNTLYTSDSITSNMPLHRSISAIIQKDIRAYLQSRLPSYMVPSLLIELDSLPLTPNGKVDKKALPVADGTLQLIGQYVAP</sequence>
<dbReference type="Gene3D" id="3.40.50.980">
    <property type="match status" value="12"/>
</dbReference>
<dbReference type="Pfam" id="PF13193">
    <property type="entry name" value="AMP-binding_C"/>
    <property type="match status" value="4"/>
</dbReference>
<name>A0ABV3ZN16_9BACT</name>
<dbReference type="SUPFAM" id="SSF52777">
    <property type="entry name" value="CoA-dependent acyltransferases"/>
    <property type="match status" value="12"/>
</dbReference>
<accession>A0ABV3ZN16</accession>
<dbReference type="InterPro" id="IPR025110">
    <property type="entry name" value="AMP-bd_C"/>
</dbReference>
<dbReference type="RefSeq" id="WP_369332381.1">
    <property type="nucleotide sequence ID" value="NZ_JAULBC010000011.1"/>
</dbReference>
<dbReference type="Pfam" id="PF00501">
    <property type="entry name" value="AMP-binding"/>
    <property type="match status" value="6"/>
</dbReference>
<dbReference type="InterPro" id="IPR009081">
    <property type="entry name" value="PP-bd_ACP"/>
</dbReference>
<evidence type="ECO:0000256" key="3">
    <source>
        <dbReference type="ARBA" id="ARBA00022553"/>
    </source>
</evidence>
<dbReference type="PANTHER" id="PTHR45527:SF14">
    <property type="entry name" value="PLIPASTATIN SYNTHASE SUBUNIT B"/>
    <property type="match status" value="1"/>
</dbReference>
<dbReference type="InterPro" id="IPR010071">
    <property type="entry name" value="AA_adenyl_dom"/>
</dbReference>
<dbReference type="InterPro" id="IPR020845">
    <property type="entry name" value="AMP-binding_CS"/>
</dbReference>
<dbReference type="SUPFAM" id="SSF47336">
    <property type="entry name" value="ACP-like"/>
    <property type="match status" value="5"/>
</dbReference>
<dbReference type="InterPro" id="IPR001242">
    <property type="entry name" value="Condensation_dom"/>
</dbReference>
<feature type="domain" description="Carrier" evidence="4">
    <location>
        <begin position="4478"/>
        <end position="4553"/>
    </location>
</feature>
<dbReference type="PROSITE" id="PS00455">
    <property type="entry name" value="AMP_BINDING"/>
    <property type="match status" value="6"/>
</dbReference>
<keyword evidence="2" id="KW-0596">Phosphopantetheine</keyword>
<dbReference type="SUPFAM" id="SSF56801">
    <property type="entry name" value="Acetyl-CoA synthetase-like"/>
    <property type="match status" value="6"/>
</dbReference>
<dbReference type="CDD" id="cd19531">
    <property type="entry name" value="LCL_NRPS-like"/>
    <property type="match status" value="4"/>
</dbReference>
<dbReference type="Proteomes" id="UP001560573">
    <property type="component" value="Unassembled WGS sequence"/>
</dbReference>
<evidence type="ECO:0000259" key="4">
    <source>
        <dbReference type="PROSITE" id="PS50075"/>
    </source>
</evidence>
<dbReference type="PROSITE" id="PS50075">
    <property type="entry name" value="CARRIER"/>
    <property type="match status" value="5"/>
</dbReference>
<keyword evidence="6" id="KW-1185">Reference proteome</keyword>
<comment type="cofactor">
    <cofactor evidence="1">
        <name>pantetheine 4'-phosphate</name>
        <dbReference type="ChEBI" id="CHEBI:47942"/>
    </cofactor>
</comment>
<dbReference type="InterPro" id="IPR020806">
    <property type="entry name" value="PKS_PP-bd"/>
</dbReference>
<dbReference type="Pfam" id="PF13649">
    <property type="entry name" value="Methyltransf_25"/>
    <property type="match status" value="1"/>
</dbReference>
<dbReference type="Pfam" id="PF00668">
    <property type="entry name" value="Condensation"/>
    <property type="match status" value="6"/>
</dbReference>
<feature type="non-terminal residue" evidence="5">
    <location>
        <position position="6998"/>
    </location>
</feature>
<dbReference type="InterPro" id="IPR006162">
    <property type="entry name" value="Ppantetheine_attach_site"/>
</dbReference>
<dbReference type="SUPFAM" id="SSF53335">
    <property type="entry name" value="S-adenosyl-L-methionine-dependent methyltransferases"/>
    <property type="match status" value="2"/>
</dbReference>
<dbReference type="Gene3D" id="2.30.38.10">
    <property type="entry name" value="Luciferase, Domain 3"/>
    <property type="match status" value="6"/>
</dbReference>